<evidence type="ECO:0000313" key="1">
    <source>
        <dbReference type="EMBL" id="EPS97293.1"/>
    </source>
</evidence>
<dbReference type="HOGENOM" id="CLU_2867671_0_0_1"/>
<keyword evidence="2" id="KW-1185">Reference proteome</keyword>
<organism evidence="1 2">
    <name type="scientific">Fomitopsis schrenkii</name>
    <name type="common">Brown rot fungus</name>
    <dbReference type="NCBI Taxonomy" id="2126942"/>
    <lineage>
        <taxon>Eukaryota</taxon>
        <taxon>Fungi</taxon>
        <taxon>Dikarya</taxon>
        <taxon>Basidiomycota</taxon>
        <taxon>Agaricomycotina</taxon>
        <taxon>Agaricomycetes</taxon>
        <taxon>Polyporales</taxon>
        <taxon>Fomitopsis</taxon>
    </lineage>
</organism>
<protein>
    <submittedName>
        <fullName evidence="1">Uncharacterized protein</fullName>
    </submittedName>
</protein>
<gene>
    <name evidence="1" type="ORF">FOMPIDRAFT_1052504</name>
</gene>
<evidence type="ECO:0000313" key="2">
    <source>
        <dbReference type="Proteomes" id="UP000015241"/>
    </source>
</evidence>
<proteinExistence type="predicted"/>
<accession>S8E1P3</accession>
<dbReference type="Proteomes" id="UP000015241">
    <property type="component" value="Unassembled WGS sequence"/>
</dbReference>
<dbReference type="AlphaFoldDB" id="S8E1P3"/>
<dbReference type="InParanoid" id="S8E1P3"/>
<dbReference type="EMBL" id="KE504177">
    <property type="protein sequence ID" value="EPS97293.1"/>
    <property type="molecule type" value="Genomic_DNA"/>
</dbReference>
<reference evidence="1 2" key="1">
    <citation type="journal article" date="2012" name="Science">
        <title>The Paleozoic origin of enzymatic lignin decomposition reconstructed from 31 fungal genomes.</title>
        <authorList>
            <person name="Floudas D."/>
            <person name="Binder M."/>
            <person name="Riley R."/>
            <person name="Barry K."/>
            <person name="Blanchette R.A."/>
            <person name="Henrissat B."/>
            <person name="Martinez A.T."/>
            <person name="Otillar R."/>
            <person name="Spatafora J.W."/>
            <person name="Yadav J.S."/>
            <person name="Aerts A."/>
            <person name="Benoit I."/>
            <person name="Boyd A."/>
            <person name="Carlson A."/>
            <person name="Copeland A."/>
            <person name="Coutinho P.M."/>
            <person name="de Vries R.P."/>
            <person name="Ferreira P."/>
            <person name="Findley K."/>
            <person name="Foster B."/>
            <person name="Gaskell J."/>
            <person name="Glotzer D."/>
            <person name="Gorecki P."/>
            <person name="Heitman J."/>
            <person name="Hesse C."/>
            <person name="Hori C."/>
            <person name="Igarashi K."/>
            <person name="Jurgens J.A."/>
            <person name="Kallen N."/>
            <person name="Kersten P."/>
            <person name="Kohler A."/>
            <person name="Kuees U."/>
            <person name="Kumar T.K.A."/>
            <person name="Kuo A."/>
            <person name="LaButti K."/>
            <person name="Larrondo L.F."/>
            <person name="Lindquist E."/>
            <person name="Ling A."/>
            <person name="Lombard V."/>
            <person name="Lucas S."/>
            <person name="Lundell T."/>
            <person name="Martin R."/>
            <person name="McLaughlin D.J."/>
            <person name="Morgenstern I."/>
            <person name="Morin E."/>
            <person name="Murat C."/>
            <person name="Nagy L.G."/>
            <person name="Nolan M."/>
            <person name="Ohm R.A."/>
            <person name="Patyshakuliyeva A."/>
            <person name="Rokas A."/>
            <person name="Ruiz-Duenas F.J."/>
            <person name="Sabat G."/>
            <person name="Salamov A."/>
            <person name="Samejima M."/>
            <person name="Schmutz J."/>
            <person name="Slot J.C."/>
            <person name="St John F."/>
            <person name="Stenlid J."/>
            <person name="Sun H."/>
            <person name="Sun S."/>
            <person name="Syed K."/>
            <person name="Tsang A."/>
            <person name="Wiebenga A."/>
            <person name="Young D."/>
            <person name="Pisabarro A."/>
            <person name="Eastwood D.C."/>
            <person name="Martin F."/>
            <person name="Cullen D."/>
            <person name="Grigoriev I.V."/>
            <person name="Hibbett D.S."/>
        </authorList>
    </citation>
    <scope>NUCLEOTIDE SEQUENCE</scope>
    <source>
        <strain evidence="2">FP-58527</strain>
    </source>
</reference>
<sequence length="64" mass="6667">MSTVAKAGYDAPWTGNLKSVTIAASVFMINREAYPAADVAVANPIRPTTPSRLASVPANAKCCE</sequence>
<name>S8E1P3_FOMSC</name>